<evidence type="ECO:0000313" key="12">
    <source>
        <dbReference type="EMBL" id="MFM1348177.1"/>
    </source>
</evidence>
<dbReference type="PANTHER" id="PTHR38786">
    <property type="entry name" value="FLAGELLAR FLIJ PROTEIN"/>
    <property type="match status" value="1"/>
</dbReference>
<keyword evidence="12" id="KW-0969">Cilium</keyword>
<dbReference type="NCBIfam" id="TIGR02473">
    <property type="entry name" value="flagell_FliJ"/>
    <property type="match status" value="1"/>
</dbReference>
<dbReference type="InterPro" id="IPR012823">
    <property type="entry name" value="Flagell_FliJ"/>
</dbReference>
<evidence type="ECO:0000256" key="5">
    <source>
        <dbReference type="ARBA" id="ARBA00022475"/>
    </source>
</evidence>
<dbReference type="PIRSF" id="PIRSF019404">
    <property type="entry name" value="FliJ"/>
    <property type="match status" value="1"/>
</dbReference>
<accession>A0ABW9F1U7</accession>
<comment type="subcellular location">
    <subcellularLocation>
        <location evidence="1">Cell membrane</location>
        <topology evidence="1">Peripheral membrane protein</topology>
        <orientation evidence="1">Cytoplasmic side</orientation>
    </subcellularLocation>
</comment>
<evidence type="ECO:0000256" key="10">
    <source>
        <dbReference type="ARBA" id="ARBA00023225"/>
    </source>
</evidence>
<keyword evidence="7 11" id="KW-1005">Bacterial flagellum biogenesis</keyword>
<proteinExistence type="inferred from homology"/>
<dbReference type="PANTHER" id="PTHR38786:SF1">
    <property type="entry name" value="FLAGELLAR FLIJ PROTEIN"/>
    <property type="match status" value="1"/>
</dbReference>
<reference evidence="12 13" key="1">
    <citation type="journal article" date="2024" name="Infect. Genet. Evol.">
        <title>Characteristics and comparative genome analysis of Yersinia enterocolitica and related species associated with human infections in Switzerland 2019-2023.</title>
        <authorList>
            <person name="Stevens M.J.A."/>
            <person name="Horlbog J.A."/>
            <person name="Diethelm A."/>
            <person name="Stephan R."/>
            <person name="Nuesch-Inderbinen M."/>
        </authorList>
    </citation>
    <scope>NUCLEOTIDE SEQUENCE [LARGE SCALE GENOMIC DNA]</scope>
    <source>
        <strain evidence="12 13">N20-0302</strain>
    </source>
</reference>
<protein>
    <recommendedName>
        <fullName evidence="3 11">Flagellar FliJ protein</fullName>
    </recommendedName>
</protein>
<gene>
    <name evidence="12" type="primary">fliJ</name>
    <name evidence="12" type="ORF">WFP14_16635</name>
</gene>
<dbReference type="InterPro" id="IPR053716">
    <property type="entry name" value="Flag_assembly_chemotaxis_eff"/>
</dbReference>
<sequence>MAITSPMDVLRDLAEQTLNDTTVELGKVQQAYTHAATQLDQLENFELEYQQQLRASVVGKGLPIAELLNRQSFIDSLGNVVKQQAGQVAKCQNSVDQTLLVWRHDKQRLNAFETLKSRADAVKTLKENRQEQKMMDEFAQRACMGKEVL</sequence>
<comment type="function">
    <text evidence="11">Flagellar protein that affects chemotactic events.</text>
</comment>
<name>A0ABW9F1U7_9GAMM</name>
<evidence type="ECO:0000256" key="8">
    <source>
        <dbReference type="ARBA" id="ARBA00022927"/>
    </source>
</evidence>
<keyword evidence="10 11" id="KW-1006">Bacterial flagellum protein export</keyword>
<dbReference type="RefSeq" id="WP_072081871.1">
    <property type="nucleotide sequence ID" value="NZ_CABHYU010000089.1"/>
</dbReference>
<keyword evidence="9 11" id="KW-0472">Membrane</keyword>
<keyword evidence="12" id="KW-0966">Cell projection</keyword>
<evidence type="ECO:0000256" key="3">
    <source>
        <dbReference type="ARBA" id="ARBA00020392"/>
    </source>
</evidence>
<comment type="caution">
    <text evidence="12">The sequence shown here is derived from an EMBL/GenBank/DDBJ whole genome shotgun (WGS) entry which is preliminary data.</text>
</comment>
<evidence type="ECO:0000256" key="7">
    <source>
        <dbReference type="ARBA" id="ARBA00022795"/>
    </source>
</evidence>
<evidence type="ECO:0000256" key="1">
    <source>
        <dbReference type="ARBA" id="ARBA00004413"/>
    </source>
</evidence>
<dbReference type="InterPro" id="IPR052570">
    <property type="entry name" value="FliJ"/>
</dbReference>
<evidence type="ECO:0000256" key="2">
    <source>
        <dbReference type="ARBA" id="ARBA00010004"/>
    </source>
</evidence>
<dbReference type="EMBL" id="JBBEST010000009">
    <property type="protein sequence ID" value="MFM1348177.1"/>
    <property type="molecule type" value="Genomic_DNA"/>
</dbReference>
<keyword evidence="12" id="KW-0282">Flagellum</keyword>
<evidence type="ECO:0000313" key="13">
    <source>
        <dbReference type="Proteomes" id="UP001629523"/>
    </source>
</evidence>
<dbReference type="InterPro" id="IPR018006">
    <property type="entry name" value="Flag_FliJ_proteobac"/>
</dbReference>
<keyword evidence="8 11" id="KW-0653">Protein transport</keyword>
<organism evidence="12 13">
    <name type="scientific">Yersinia proxima</name>
    <dbReference type="NCBI Taxonomy" id="2890316"/>
    <lineage>
        <taxon>Bacteria</taxon>
        <taxon>Pseudomonadati</taxon>
        <taxon>Pseudomonadota</taxon>
        <taxon>Gammaproteobacteria</taxon>
        <taxon>Enterobacterales</taxon>
        <taxon>Yersiniaceae</taxon>
        <taxon>Yersinia</taxon>
    </lineage>
</organism>
<dbReference type="PRINTS" id="PR01004">
    <property type="entry name" value="FLGFLIJ"/>
</dbReference>
<keyword evidence="13" id="KW-1185">Reference proteome</keyword>
<dbReference type="Proteomes" id="UP001629523">
    <property type="component" value="Unassembled WGS sequence"/>
</dbReference>
<evidence type="ECO:0000256" key="9">
    <source>
        <dbReference type="ARBA" id="ARBA00023136"/>
    </source>
</evidence>
<evidence type="ECO:0000256" key="4">
    <source>
        <dbReference type="ARBA" id="ARBA00022448"/>
    </source>
</evidence>
<evidence type="ECO:0000256" key="6">
    <source>
        <dbReference type="ARBA" id="ARBA00022500"/>
    </source>
</evidence>
<keyword evidence="5 11" id="KW-1003">Cell membrane</keyword>
<keyword evidence="6 11" id="KW-0145">Chemotaxis</keyword>
<keyword evidence="4 11" id="KW-0813">Transport</keyword>
<evidence type="ECO:0000256" key="11">
    <source>
        <dbReference type="PIRNR" id="PIRNR019404"/>
    </source>
</evidence>
<dbReference type="Gene3D" id="1.10.287.1700">
    <property type="match status" value="1"/>
</dbReference>
<dbReference type="Pfam" id="PF02050">
    <property type="entry name" value="FliJ"/>
    <property type="match status" value="1"/>
</dbReference>
<comment type="similarity">
    <text evidence="2 11">Belongs to the FliJ family.</text>
</comment>